<proteinExistence type="predicted"/>
<comment type="caution">
    <text evidence="1">The sequence shown here is derived from an EMBL/GenBank/DDBJ whole genome shotgun (WGS) entry which is preliminary data.</text>
</comment>
<gene>
    <name evidence="1" type="ORF">KIL84_017114</name>
</gene>
<keyword evidence="2" id="KW-1185">Reference proteome</keyword>
<name>A0A9D3X5V5_9SAUR</name>
<reference evidence="1" key="1">
    <citation type="submission" date="2021-09" db="EMBL/GenBank/DDBJ databases">
        <title>The genome of Mauremys mutica provides insights into the evolution of semi-aquatic lifestyle.</title>
        <authorList>
            <person name="Gong S."/>
            <person name="Gao Y."/>
        </authorList>
    </citation>
    <scope>NUCLEOTIDE SEQUENCE</scope>
    <source>
        <strain evidence="1">MM-2020</strain>
        <tissue evidence="1">Muscle</tissue>
    </source>
</reference>
<dbReference type="AlphaFoldDB" id="A0A9D3X5V5"/>
<accession>A0A9D3X5V5</accession>
<dbReference type="Proteomes" id="UP000827986">
    <property type="component" value="Unassembled WGS sequence"/>
</dbReference>
<evidence type="ECO:0000313" key="2">
    <source>
        <dbReference type="Proteomes" id="UP000827986"/>
    </source>
</evidence>
<organism evidence="1 2">
    <name type="scientific">Mauremys mutica</name>
    <name type="common">yellowpond turtle</name>
    <dbReference type="NCBI Taxonomy" id="74926"/>
    <lineage>
        <taxon>Eukaryota</taxon>
        <taxon>Metazoa</taxon>
        <taxon>Chordata</taxon>
        <taxon>Craniata</taxon>
        <taxon>Vertebrata</taxon>
        <taxon>Euteleostomi</taxon>
        <taxon>Archelosauria</taxon>
        <taxon>Testudinata</taxon>
        <taxon>Testudines</taxon>
        <taxon>Cryptodira</taxon>
        <taxon>Durocryptodira</taxon>
        <taxon>Testudinoidea</taxon>
        <taxon>Geoemydidae</taxon>
        <taxon>Geoemydinae</taxon>
        <taxon>Mauremys</taxon>
    </lineage>
</organism>
<protein>
    <submittedName>
        <fullName evidence="1">Uncharacterized protein</fullName>
    </submittedName>
</protein>
<sequence length="100" mass="11738">MLIASLEGHFNLTFHLSENMPPTETSNNKITVFETLEEKLVFSGFFSNFVHMAELCIKSLLVFSLYNQLHCLYMFFTKQHERKNTFLIQENYLKPQGLGR</sequence>
<evidence type="ECO:0000313" key="1">
    <source>
        <dbReference type="EMBL" id="KAH1173275.1"/>
    </source>
</evidence>
<dbReference type="EMBL" id="JAHDVG010000482">
    <property type="protein sequence ID" value="KAH1173275.1"/>
    <property type="molecule type" value="Genomic_DNA"/>
</dbReference>